<evidence type="ECO:0000313" key="2">
    <source>
        <dbReference type="EMBL" id="KAJ9658137.1"/>
    </source>
</evidence>
<evidence type="ECO:0008006" key="4">
    <source>
        <dbReference type="Google" id="ProtNLM"/>
    </source>
</evidence>
<keyword evidence="3" id="KW-1185">Reference proteome</keyword>
<dbReference type="EMBL" id="JAPDRL010000091">
    <property type="protein sequence ID" value="KAJ9658137.1"/>
    <property type="molecule type" value="Genomic_DNA"/>
</dbReference>
<accession>A0ABQ9NL39</accession>
<gene>
    <name evidence="2" type="ORF">H2201_007918</name>
</gene>
<reference evidence="2" key="1">
    <citation type="submission" date="2022-10" db="EMBL/GenBank/DDBJ databases">
        <title>Culturing micro-colonial fungi from biological soil crusts in the Mojave desert and describing Neophaeococcomyces mojavensis, and introducing the new genera and species Taxawa tesnikishii.</title>
        <authorList>
            <person name="Kurbessoian T."/>
            <person name="Stajich J.E."/>
        </authorList>
    </citation>
    <scope>NUCLEOTIDE SEQUENCE</scope>
    <source>
        <strain evidence="2">TK_1</strain>
    </source>
</reference>
<keyword evidence="1" id="KW-0732">Signal</keyword>
<evidence type="ECO:0000313" key="3">
    <source>
        <dbReference type="Proteomes" id="UP001172684"/>
    </source>
</evidence>
<feature type="chain" id="PRO_5045042765" description="Cyanovirin-N domain-containing protein" evidence="1">
    <location>
        <begin position="31"/>
        <end position="167"/>
    </location>
</feature>
<proteinExistence type="predicted"/>
<evidence type="ECO:0000256" key="1">
    <source>
        <dbReference type="SAM" id="SignalP"/>
    </source>
</evidence>
<protein>
    <recommendedName>
        <fullName evidence="4">Cyanovirin-N domain-containing protein</fullName>
    </recommendedName>
</protein>
<feature type="signal peptide" evidence="1">
    <location>
        <begin position="1"/>
        <end position="30"/>
    </location>
</feature>
<organism evidence="2 3">
    <name type="scientific">Coniosporium apollinis</name>
    <dbReference type="NCBI Taxonomy" id="61459"/>
    <lineage>
        <taxon>Eukaryota</taxon>
        <taxon>Fungi</taxon>
        <taxon>Dikarya</taxon>
        <taxon>Ascomycota</taxon>
        <taxon>Pezizomycotina</taxon>
        <taxon>Dothideomycetes</taxon>
        <taxon>Dothideomycetes incertae sedis</taxon>
        <taxon>Coniosporium</taxon>
    </lineage>
</organism>
<comment type="caution">
    <text evidence="2">The sequence shown here is derived from an EMBL/GenBank/DDBJ whole genome shotgun (WGS) entry which is preliminary data.</text>
</comment>
<dbReference type="Proteomes" id="UP001172684">
    <property type="component" value="Unassembled WGS sequence"/>
</dbReference>
<sequence>MFAFLFKLGPAGLLLPFLFVAAYLLALGHAAATPNMPADVFSPLPIPNADSTISKRDDLGVYLCNSANWTGVCSHRLLDTPDFTCHNLTAIESEGGVSSFGPDNGPDKGAKCLVYDDYGCDSEDDGDMWGFSYPGEGDLASRGWDDRILSYKCCRTTNPEGTLCGGF</sequence>
<name>A0ABQ9NL39_9PEZI</name>